<dbReference type="InterPro" id="IPR036390">
    <property type="entry name" value="WH_DNA-bd_sf"/>
</dbReference>
<dbReference type="GO" id="GO:0003677">
    <property type="term" value="F:DNA binding"/>
    <property type="evidence" value="ECO:0007669"/>
    <property type="project" value="UniProtKB-KW"/>
</dbReference>
<proteinExistence type="inferred from homology"/>
<reference evidence="6 7" key="1">
    <citation type="submission" date="2018-12" db="EMBL/GenBank/DDBJ databases">
        <title>Complete genome sequencing of Tabrizicola sp. K13M18.</title>
        <authorList>
            <person name="Bae J.-W."/>
        </authorList>
    </citation>
    <scope>NUCLEOTIDE SEQUENCE [LARGE SCALE GENOMIC DNA]</scope>
    <source>
        <strain evidence="6 7">K13M18</strain>
    </source>
</reference>
<dbReference type="GO" id="GO:0003700">
    <property type="term" value="F:DNA-binding transcription factor activity"/>
    <property type="evidence" value="ECO:0007669"/>
    <property type="project" value="InterPro"/>
</dbReference>
<dbReference type="AlphaFoldDB" id="A0A3S8U2U3"/>
<evidence type="ECO:0000256" key="3">
    <source>
        <dbReference type="ARBA" id="ARBA00023125"/>
    </source>
</evidence>
<dbReference type="PANTHER" id="PTHR30419:SF8">
    <property type="entry name" value="NITROGEN ASSIMILATION TRANSCRIPTIONAL ACTIVATOR-RELATED"/>
    <property type="match status" value="1"/>
</dbReference>
<dbReference type="InterPro" id="IPR000847">
    <property type="entry name" value="LysR_HTH_N"/>
</dbReference>
<dbReference type="PROSITE" id="PS50931">
    <property type="entry name" value="HTH_LYSR"/>
    <property type="match status" value="1"/>
</dbReference>
<evidence type="ECO:0000256" key="2">
    <source>
        <dbReference type="ARBA" id="ARBA00023015"/>
    </source>
</evidence>
<dbReference type="RefSeq" id="WP_125324121.1">
    <property type="nucleotide sequence ID" value="NZ_CP034328.1"/>
</dbReference>
<accession>A0A3S8U2U3</accession>
<keyword evidence="3" id="KW-0238">DNA-binding</keyword>
<evidence type="ECO:0000256" key="1">
    <source>
        <dbReference type="ARBA" id="ARBA00009437"/>
    </source>
</evidence>
<keyword evidence="7" id="KW-1185">Reference proteome</keyword>
<dbReference type="EMBL" id="CP034328">
    <property type="protein sequence ID" value="AZL57920.1"/>
    <property type="molecule type" value="Genomic_DNA"/>
</dbReference>
<dbReference type="InterPro" id="IPR005119">
    <property type="entry name" value="LysR_subst-bd"/>
</dbReference>
<dbReference type="Pfam" id="PF03466">
    <property type="entry name" value="LysR_substrate"/>
    <property type="match status" value="1"/>
</dbReference>
<feature type="domain" description="HTH lysR-type" evidence="5">
    <location>
        <begin position="1"/>
        <end position="60"/>
    </location>
</feature>
<dbReference type="Gene3D" id="3.40.190.290">
    <property type="match status" value="1"/>
</dbReference>
<dbReference type="GO" id="GO:0005829">
    <property type="term" value="C:cytosol"/>
    <property type="evidence" value="ECO:0007669"/>
    <property type="project" value="TreeGrafter"/>
</dbReference>
<dbReference type="Gene3D" id="1.10.10.10">
    <property type="entry name" value="Winged helix-like DNA-binding domain superfamily/Winged helix DNA-binding domain"/>
    <property type="match status" value="1"/>
</dbReference>
<dbReference type="SUPFAM" id="SSF46785">
    <property type="entry name" value="Winged helix' DNA-binding domain"/>
    <property type="match status" value="1"/>
</dbReference>
<comment type="similarity">
    <text evidence="1">Belongs to the LysR transcriptional regulatory family.</text>
</comment>
<keyword evidence="2" id="KW-0805">Transcription regulation</keyword>
<evidence type="ECO:0000313" key="6">
    <source>
        <dbReference type="EMBL" id="AZL57920.1"/>
    </source>
</evidence>
<organism evidence="6 7">
    <name type="scientific">Tabrizicola piscis</name>
    <dbReference type="NCBI Taxonomy" id="2494374"/>
    <lineage>
        <taxon>Bacteria</taxon>
        <taxon>Pseudomonadati</taxon>
        <taxon>Pseudomonadota</taxon>
        <taxon>Alphaproteobacteria</taxon>
        <taxon>Rhodobacterales</taxon>
        <taxon>Paracoccaceae</taxon>
        <taxon>Tabrizicola</taxon>
    </lineage>
</organism>
<dbReference type="SUPFAM" id="SSF53850">
    <property type="entry name" value="Periplasmic binding protein-like II"/>
    <property type="match status" value="1"/>
</dbReference>
<gene>
    <name evidence="6" type="ORF">EI545_03160</name>
</gene>
<dbReference type="PANTHER" id="PTHR30419">
    <property type="entry name" value="HTH-TYPE TRANSCRIPTIONAL REGULATOR YBHD"/>
    <property type="match status" value="1"/>
</dbReference>
<keyword evidence="4" id="KW-0804">Transcription</keyword>
<sequence length="316" mass="34405">MKLNETHLIQLAAVVDAGSVSKGAEALGLAQPAVSRSLAQLEARVGKPLFIRGQRPLQATQLGIQLATHGRRILIESRRATEAVQSLLRGTRGLVRVCGVPFFMDAMISRMIAEFQNKHSDVMVEQSYGNLAEVSLGLRAAQLDLGIVPLGLSGEPKGLRFQPILAARNVVCCRPGHPLIRTKRLDLGELALYPWVAPLPGSPLLADLFAIRSSLGSIDLDIRYSGGSLLSLMNYLAETDALAVLPFSVAFAERKQSRITVLPVDIPQPQRNLGILRLEEGDQNPAAAAFADFVVEAFDAMKQLIQRHENAVVWRR</sequence>
<evidence type="ECO:0000256" key="4">
    <source>
        <dbReference type="ARBA" id="ARBA00023163"/>
    </source>
</evidence>
<dbReference type="InterPro" id="IPR036388">
    <property type="entry name" value="WH-like_DNA-bd_sf"/>
</dbReference>
<protein>
    <submittedName>
        <fullName evidence="6">LysR family transcriptional regulator</fullName>
    </submittedName>
</protein>
<dbReference type="PRINTS" id="PR00039">
    <property type="entry name" value="HTHLYSR"/>
</dbReference>
<dbReference type="KEGG" id="taw:EI545_03160"/>
<evidence type="ECO:0000313" key="7">
    <source>
        <dbReference type="Proteomes" id="UP000282002"/>
    </source>
</evidence>
<dbReference type="Pfam" id="PF00126">
    <property type="entry name" value="HTH_1"/>
    <property type="match status" value="1"/>
</dbReference>
<evidence type="ECO:0000259" key="5">
    <source>
        <dbReference type="PROSITE" id="PS50931"/>
    </source>
</evidence>
<dbReference type="Proteomes" id="UP000282002">
    <property type="component" value="Chromosome"/>
</dbReference>
<dbReference type="InterPro" id="IPR050950">
    <property type="entry name" value="HTH-type_LysR_regulators"/>
</dbReference>
<dbReference type="OrthoDB" id="7260751at2"/>
<name>A0A3S8U2U3_9RHOB</name>